<organism evidence="2 3">
    <name type="scientific">Burkholderia cenocepacia</name>
    <dbReference type="NCBI Taxonomy" id="95486"/>
    <lineage>
        <taxon>Bacteria</taxon>
        <taxon>Pseudomonadati</taxon>
        <taxon>Pseudomonadota</taxon>
        <taxon>Betaproteobacteria</taxon>
        <taxon>Burkholderiales</taxon>
        <taxon>Burkholderiaceae</taxon>
        <taxon>Burkholderia</taxon>
        <taxon>Burkholderia cepacia complex</taxon>
    </lineage>
</organism>
<dbReference type="EMBL" id="CABWIK020000072">
    <property type="protein sequence ID" value="CAB3975387.1"/>
    <property type="molecule type" value="Genomic_DNA"/>
</dbReference>
<gene>
    <name evidence="2" type="ORF">BCO9919_06768</name>
</gene>
<dbReference type="Proteomes" id="UP000494322">
    <property type="component" value="Unassembled WGS sequence"/>
</dbReference>
<reference evidence="2 3" key="1">
    <citation type="submission" date="2020-04" db="EMBL/GenBank/DDBJ databases">
        <authorList>
            <person name="Depoorter E."/>
        </authorList>
    </citation>
    <scope>NUCLEOTIDE SEQUENCE [LARGE SCALE GENOMIC DNA]</scope>
    <source>
        <strain evidence="2 3">BCC0132</strain>
    </source>
</reference>
<evidence type="ECO:0000256" key="1">
    <source>
        <dbReference type="ARBA" id="ARBA00048313"/>
    </source>
</evidence>
<evidence type="ECO:0000313" key="3">
    <source>
        <dbReference type="Proteomes" id="UP000494322"/>
    </source>
</evidence>
<comment type="catalytic activity">
    <reaction evidence="1">
        <text>(S)-malate + NAD(+) = oxaloacetate + NADH + H(+)</text>
        <dbReference type="Rhea" id="RHEA:21432"/>
        <dbReference type="ChEBI" id="CHEBI:15378"/>
        <dbReference type="ChEBI" id="CHEBI:15589"/>
        <dbReference type="ChEBI" id="CHEBI:16452"/>
        <dbReference type="ChEBI" id="CHEBI:57540"/>
        <dbReference type="ChEBI" id="CHEBI:57945"/>
        <dbReference type="EC" id="1.1.1.37"/>
    </reaction>
</comment>
<dbReference type="GO" id="GO:0030060">
    <property type="term" value="F:L-malate dehydrogenase (NAD+) activity"/>
    <property type="evidence" value="ECO:0007669"/>
    <property type="project" value="UniProtKB-EC"/>
</dbReference>
<accession>A0A6J5JW56</accession>
<dbReference type="PROSITE" id="PS00068">
    <property type="entry name" value="MDH"/>
    <property type="match status" value="1"/>
</dbReference>
<proteinExistence type="predicted"/>
<dbReference type="InterPro" id="IPR001252">
    <property type="entry name" value="Malate_DH_AS"/>
</dbReference>
<sequence length="35" mass="3674">MARAGITRLDVKRARDALIAGGQHASIDAVRSAPE</sequence>
<protein>
    <submittedName>
        <fullName evidence="2">Uncharacterized protein</fullName>
    </submittedName>
</protein>
<name>A0A6J5JW56_9BURK</name>
<dbReference type="GO" id="GO:0006108">
    <property type="term" value="P:malate metabolic process"/>
    <property type="evidence" value="ECO:0007669"/>
    <property type="project" value="InterPro"/>
</dbReference>
<evidence type="ECO:0000313" key="2">
    <source>
        <dbReference type="EMBL" id="CAB3975387.1"/>
    </source>
</evidence>
<dbReference type="AlphaFoldDB" id="A0A6J5JW56"/>